<name>A0AA86XW78_9VIBR</name>
<gene>
    <name evidence="1" type="ORF">VCR31J2_630001</name>
</gene>
<dbReference type="EMBL" id="CCKJ01000216">
    <property type="protein sequence ID" value="CDT98899.1"/>
    <property type="molecule type" value="Genomic_DNA"/>
</dbReference>
<organism evidence="1 2">
    <name type="scientific">Vibrio coralliirubri</name>
    <dbReference type="NCBI Taxonomy" id="1516159"/>
    <lineage>
        <taxon>Bacteria</taxon>
        <taxon>Pseudomonadati</taxon>
        <taxon>Pseudomonadota</taxon>
        <taxon>Gammaproteobacteria</taxon>
        <taxon>Vibrionales</taxon>
        <taxon>Vibrionaceae</taxon>
        <taxon>Vibrio</taxon>
    </lineage>
</organism>
<dbReference type="Proteomes" id="UP000041625">
    <property type="component" value="Unassembled WGS sequence"/>
</dbReference>
<accession>A0AA86XW78</accession>
<sequence>MPYDEVIVGKPWCGHEGFYIDDRAIRPSEFVNLTFDEINNLIEQDKSCS</sequence>
<protein>
    <submittedName>
        <fullName evidence="1">Capsular polysaccharide biosynthesis protein</fullName>
    </submittedName>
</protein>
<evidence type="ECO:0000313" key="1">
    <source>
        <dbReference type="EMBL" id="CDT98899.1"/>
    </source>
</evidence>
<comment type="caution">
    <text evidence="1">The sequence shown here is derived from an EMBL/GenBank/DDBJ whole genome shotgun (WGS) entry which is preliminary data.</text>
</comment>
<dbReference type="Gene3D" id="3.40.50.1000">
    <property type="entry name" value="HAD superfamily/HAD-like"/>
    <property type="match status" value="1"/>
</dbReference>
<proteinExistence type="predicted"/>
<dbReference type="AlphaFoldDB" id="A0AA86XW78"/>
<reference evidence="1 2" key="1">
    <citation type="submission" date="2014-06" db="EMBL/GenBank/DDBJ databases">
        <authorList>
            <person name="Le Roux F."/>
        </authorList>
    </citation>
    <scope>NUCLEOTIDE SEQUENCE [LARGE SCALE GENOMIC DNA]</scope>
    <source>
        <strain evidence="1 2">J2-31</strain>
    </source>
</reference>
<keyword evidence="2" id="KW-1185">Reference proteome</keyword>
<evidence type="ECO:0000313" key="2">
    <source>
        <dbReference type="Proteomes" id="UP000041625"/>
    </source>
</evidence>
<dbReference type="InterPro" id="IPR023214">
    <property type="entry name" value="HAD_sf"/>
</dbReference>